<reference evidence="3 5" key="1">
    <citation type="journal article" date="2019" name="Nat. Med.">
        <title>A library of human gut bacterial isolates paired with longitudinal multiomics data enables mechanistic microbiome research.</title>
        <authorList>
            <person name="Poyet M."/>
            <person name="Groussin M."/>
            <person name="Gibbons S.M."/>
            <person name="Avila-Pacheco J."/>
            <person name="Jiang X."/>
            <person name="Kearney S.M."/>
            <person name="Perrotta A.R."/>
            <person name="Berdy B."/>
            <person name="Zhao S."/>
            <person name="Lieberman T.D."/>
            <person name="Swanson P.K."/>
            <person name="Smith M."/>
            <person name="Roesemann S."/>
            <person name="Alexander J.E."/>
            <person name="Rich S.A."/>
            <person name="Livny J."/>
            <person name="Vlamakis H."/>
            <person name="Clish C."/>
            <person name="Bullock K."/>
            <person name="Deik A."/>
            <person name="Scott J."/>
            <person name="Pierce K.A."/>
            <person name="Xavier R.J."/>
            <person name="Alm E.J."/>
        </authorList>
    </citation>
    <scope>NUCLEOTIDE SEQUENCE [LARGE SCALE GENOMIC DNA]</scope>
    <source>
        <strain evidence="3 5">BIOML-A156</strain>
    </source>
</reference>
<organism evidence="3 5">
    <name type="scientific">Bacteroides thetaiotaomicron</name>
    <dbReference type="NCBI Taxonomy" id="818"/>
    <lineage>
        <taxon>Bacteria</taxon>
        <taxon>Pseudomonadati</taxon>
        <taxon>Bacteroidota</taxon>
        <taxon>Bacteroidia</taxon>
        <taxon>Bacteroidales</taxon>
        <taxon>Bacteroidaceae</taxon>
        <taxon>Bacteroides</taxon>
    </lineage>
</organism>
<name>A0A6I0S3Z3_BACT4</name>
<evidence type="ECO:0000313" key="5">
    <source>
        <dbReference type="Proteomes" id="UP000488521"/>
    </source>
</evidence>
<comment type="caution">
    <text evidence="3">The sequence shown here is derived from an EMBL/GenBank/DDBJ whole genome shotgun (WGS) entry which is preliminary data.</text>
</comment>
<accession>A0A6I0S3Z3</accession>
<dbReference type="Proteomes" id="UP001200544">
    <property type="component" value="Unassembled WGS sequence"/>
</dbReference>
<dbReference type="InterPro" id="IPR007759">
    <property type="entry name" value="Asxl_HARE-HTH"/>
</dbReference>
<protein>
    <submittedName>
        <fullName evidence="4">Winged helix-turn-helix domain-containing protein</fullName>
    </submittedName>
</protein>
<dbReference type="EMBL" id="WCRS01000019">
    <property type="protein sequence ID" value="KAB4470200.1"/>
    <property type="molecule type" value="Genomic_DNA"/>
</dbReference>
<dbReference type="Proteomes" id="UP000488521">
    <property type="component" value="Unassembled WGS sequence"/>
</dbReference>
<proteinExistence type="predicted"/>
<evidence type="ECO:0000259" key="2">
    <source>
        <dbReference type="PROSITE" id="PS51913"/>
    </source>
</evidence>
<dbReference type="EMBL" id="JAHYQA010000005">
    <property type="protein sequence ID" value="MCE9237759.1"/>
    <property type="molecule type" value="Genomic_DNA"/>
</dbReference>
<feature type="domain" description="HTH HARE-type" evidence="2">
    <location>
        <begin position="1"/>
        <end position="70"/>
    </location>
</feature>
<dbReference type="AlphaFoldDB" id="A0A6I0S3Z3"/>
<sequence length="71" mass="8021">MNLHDAIIQVLKKAGTPLSCRDIADIINKDQLYKKRDLSPIKGGQISARINQYPYLFKVDRTSKPILVSLP</sequence>
<keyword evidence="1" id="KW-0804">Transcription</keyword>
<evidence type="ECO:0000313" key="4">
    <source>
        <dbReference type="EMBL" id="MCE9237759.1"/>
    </source>
</evidence>
<dbReference type="RefSeq" id="WP_195740607.1">
    <property type="nucleotide sequence ID" value="NZ_BAABZI010000001.1"/>
</dbReference>
<dbReference type="Pfam" id="PF05066">
    <property type="entry name" value="HARE-HTH"/>
    <property type="match status" value="1"/>
</dbReference>
<reference evidence="4" key="2">
    <citation type="submission" date="2021-07" db="EMBL/GenBank/DDBJ databases">
        <title>Comparative genomics of Bacteroides fragilis group isolates reveals species-dependent resistance mechanisms and validates clinical tools for resistance prediction.</title>
        <authorList>
            <person name="Wallace M.J."/>
            <person name="Jean S."/>
            <person name="Wallace M.A."/>
            <person name="Carey-Ann B.D."/>
            <person name="Dantas G."/>
        </authorList>
    </citation>
    <scope>NUCLEOTIDE SEQUENCE</scope>
    <source>
        <strain evidence="4">BJH_160</strain>
    </source>
</reference>
<dbReference type="GO" id="GO:0006355">
    <property type="term" value="P:regulation of DNA-templated transcription"/>
    <property type="evidence" value="ECO:0007669"/>
    <property type="project" value="InterPro"/>
</dbReference>
<dbReference type="PROSITE" id="PS51913">
    <property type="entry name" value="HTH_HARE"/>
    <property type="match status" value="1"/>
</dbReference>
<evidence type="ECO:0000256" key="1">
    <source>
        <dbReference type="ARBA" id="ARBA00023163"/>
    </source>
</evidence>
<gene>
    <name evidence="3" type="ORF">GAN59_20510</name>
    <name evidence="4" type="ORF">K0H07_11440</name>
</gene>
<evidence type="ECO:0000313" key="3">
    <source>
        <dbReference type="EMBL" id="KAB4470200.1"/>
    </source>
</evidence>